<keyword evidence="2" id="KW-1185">Reference proteome</keyword>
<reference evidence="1" key="3">
    <citation type="submission" date="2025-09" db="UniProtKB">
        <authorList>
            <consortium name="Ensembl"/>
        </authorList>
    </citation>
    <scope>IDENTIFICATION</scope>
</reference>
<name>H3BXA6_TETNG</name>
<evidence type="ECO:0000313" key="1">
    <source>
        <dbReference type="Ensembl" id="ENSTNIP00000000619.1"/>
    </source>
</evidence>
<dbReference type="GeneTree" id="ENSGT00500000045998"/>
<sequence>SAVSGCVNTNQYKLVFGSGTRLHCDPGNQYQPSFYKLENGNNSVCLATGFSQFRQLGNHSLFNQTEAVRISQDSLFNQVAFMTSGTNLEDCEEDAGGPTRCDDALQPDPMVNLVSLVVTGLRV</sequence>
<dbReference type="Ensembl" id="ENSTNIT00000000649.1">
    <property type="protein sequence ID" value="ENSTNIP00000000619.1"/>
    <property type="gene ID" value="ENSTNIG00000003659.1"/>
</dbReference>
<dbReference type="Proteomes" id="UP000007303">
    <property type="component" value="Unassembled WGS sequence"/>
</dbReference>
<reference evidence="2" key="1">
    <citation type="journal article" date="2004" name="Nature">
        <title>Genome duplication in the teleost fish Tetraodon nigroviridis reveals the early vertebrate proto-karyotype.</title>
        <authorList>
            <person name="Jaillon O."/>
            <person name="Aury J.-M."/>
            <person name="Brunet F."/>
            <person name="Petit J.-L."/>
            <person name="Stange-Thomann N."/>
            <person name="Mauceli E."/>
            <person name="Bouneau L."/>
            <person name="Fischer C."/>
            <person name="Ozouf-Costaz C."/>
            <person name="Bernot A."/>
            <person name="Nicaud S."/>
            <person name="Jaffe D."/>
            <person name="Fisher S."/>
            <person name="Lutfalla G."/>
            <person name="Dossat C."/>
            <person name="Segurens B."/>
            <person name="Dasilva C."/>
            <person name="Salanoubat M."/>
            <person name="Levy M."/>
            <person name="Boudet N."/>
            <person name="Castellano S."/>
            <person name="Anthouard V."/>
            <person name="Jubin C."/>
            <person name="Castelli V."/>
            <person name="Katinka M."/>
            <person name="Vacherie B."/>
            <person name="Biemont C."/>
            <person name="Skalli Z."/>
            <person name="Cattolico L."/>
            <person name="Poulain J."/>
            <person name="De Berardinis V."/>
            <person name="Cruaud C."/>
            <person name="Duprat S."/>
            <person name="Brottier P."/>
            <person name="Coutanceau J.-P."/>
            <person name="Gouzy J."/>
            <person name="Parra G."/>
            <person name="Lardier G."/>
            <person name="Chapple C."/>
            <person name="McKernan K.J."/>
            <person name="McEwan P."/>
            <person name="Bosak S."/>
            <person name="Kellis M."/>
            <person name="Volff J.-N."/>
            <person name="Guigo R."/>
            <person name="Zody M.C."/>
            <person name="Mesirov J."/>
            <person name="Lindblad-Toh K."/>
            <person name="Birren B."/>
            <person name="Nusbaum C."/>
            <person name="Kahn D."/>
            <person name="Robinson-Rechavi M."/>
            <person name="Laudet V."/>
            <person name="Schachter V."/>
            <person name="Quetier F."/>
            <person name="Saurin W."/>
            <person name="Scarpelli C."/>
            <person name="Wincker P."/>
            <person name="Lander E.S."/>
            <person name="Weissenbach J."/>
            <person name="Roest Crollius H."/>
        </authorList>
    </citation>
    <scope>NUCLEOTIDE SEQUENCE [LARGE SCALE GENOMIC DNA]</scope>
</reference>
<reference evidence="1" key="2">
    <citation type="submission" date="2025-08" db="UniProtKB">
        <authorList>
            <consortium name="Ensembl"/>
        </authorList>
    </citation>
    <scope>IDENTIFICATION</scope>
</reference>
<proteinExistence type="predicted"/>
<protein>
    <submittedName>
        <fullName evidence="1">Uncharacterized protein</fullName>
    </submittedName>
</protein>
<dbReference type="AlphaFoldDB" id="H3BXA6"/>
<organism evidence="1 2">
    <name type="scientific">Tetraodon nigroviridis</name>
    <name type="common">Spotted green pufferfish</name>
    <name type="synonym">Chelonodon nigroviridis</name>
    <dbReference type="NCBI Taxonomy" id="99883"/>
    <lineage>
        <taxon>Eukaryota</taxon>
        <taxon>Metazoa</taxon>
        <taxon>Chordata</taxon>
        <taxon>Craniata</taxon>
        <taxon>Vertebrata</taxon>
        <taxon>Euteleostomi</taxon>
        <taxon>Actinopterygii</taxon>
        <taxon>Neopterygii</taxon>
        <taxon>Teleostei</taxon>
        <taxon>Neoteleostei</taxon>
        <taxon>Acanthomorphata</taxon>
        <taxon>Eupercaria</taxon>
        <taxon>Tetraodontiformes</taxon>
        <taxon>Tetradontoidea</taxon>
        <taxon>Tetraodontidae</taxon>
        <taxon>Tetraodon</taxon>
    </lineage>
</organism>
<accession>H3BXA6</accession>
<evidence type="ECO:0000313" key="2">
    <source>
        <dbReference type="Proteomes" id="UP000007303"/>
    </source>
</evidence>